<comment type="function">
    <text evidence="5">Bifunctional serine/threonine kinase and phosphorylase involved in the regulation of the pyruvate, phosphate dikinase (PPDK) by catalyzing its phosphorylation/dephosphorylation.</text>
</comment>
<comment type="caution">
    <text evidence="6">The sequence shown here is derived from an EMBL/GenBank/DDBJ whole genome shotgun (WGS) entry which is preliminary data.</text>
</comment>
<proteinExistence type="inferred from homology"/>
<dbReference type="NCBIfam" id="NF003742">
    <property type="entry name" value="PRK05339.1"/>
    <property type="match status" value="1"/>
</dbReference>
<dbReference type="KEGG" id="pht:BLM14_18880"/>
<dbReference type="HAMAP" id="MF_00921">
    <property type="entry name" value="PDRP"/>
    <property type="match status" value="1"/>
</dbReference>
<feature type="binding site" evidence="5">
    <location>
        <begin position="153"/>
        <end position="160"/>
    </location>
    <ligand>
        <name>ADP</name>
        <dbReference type="ChEBI" id="CHEBI:456216"/>
    </ligand>
</feature>
<keyword evidence="7" id="KW-1185">Reference proteome</keyword>
<dbReference type="EC" id="2.7.11.32" evidence="5"/>
<name>A0A2N9VXA6_9HYPH</name>
<comment type="catalytic activity">
    <reaction evidence="5">
        <text>N(tele)-phospho-L-histidyl/O-phospho-L-threonyl-[pyruvate, phosphate dikinase] + phosphate + H(+) = N(tele)-phospho-L-histidyl/L-threonyl-[pyruvate, phosphate dikinase] + diphosphate</text>
        <dbReference type="Rhea" id="RHEA:43696"/>
        <dbReference type="Rhea" id="RHEA-COMP:10650"/>
        <dbReference type="Rhea" id="RHEA-COMP:10651"/>
        <dbReference type="ChEBI" id="CHEBI:15378"/>
        <dbReference type="ChEBI" id="CHEBI:30013"/>
        <dbReference type="ChEBI" id="CHEBI:33019"/>
        <dbReference type="ChEBI" id="CHEBI:43474"/>
        <dbReference type="ChEBI" id="CHEBI:61977"/>
        <dbReference type="ChEBI" id="CHEBI:83586"/>
        <dbReference type="EC" id="2.7.4.27"/>
    </reaction>
</comment>
<dbReference type="GO" id="GO:0016776">
    <property type="term" value="F:phosphotransferase activity, phosphate group as acceptor"/>
    <property type="evidence" value="ECO:0007669"/>
    <property type="project" value="UniProtKB-UniRule"/>
</dbReference>
<dbReference type="InterPro" id="IPR026565">
    <property type="entry name" value="PPDK_reg"/>
</dbReference>
<comment type="catalytic activity">
    <reaction evidence="5">
        <text>N(tele)-phospho-L-histidyl/L-threonyl-[pyruvate, phosphate dikinase] + ADP = N(tele)-phospho-L-histidyl/O-phospho-L-threonyl-[pyruvate, phosphate dikinase] + AMP + H(+)</text>
        <dbReference type="Rhea" id="RHEA:43692"/>
        <dbReference type="Rhea" id="RHEA-COMP:10650"/>
        <dbReference type="Rhea" id="RHEA-COMP:10651"/>
        <dbReference type="ChEBI" id="CHEBI:15378"/>
        <dbReference type="ChEBI" id="CHEBI:30013"/>
        <dbReference type="ChEBI" id="CHEBI:61977"/>
        <dbReference type="ChEBI" id="CHEBI:83586"/>
        <dbReference type="ChEBI" id="CHEBI:456215"/>
        <dbReference type="ChEBI" id="CHEBI:456216"/>
        <dbReference type="EC" id="2.7.11.32"/>
    </reaction>
</comment>
<dbReference type="OrthoDB" id="9782201at2"/>
<reference evidence="6 7" key="1">
    <citation type="journal article" date="2017" name="Int J Environ Stud">
        <title>Does the Miocene-Pliocene relict legume Oxytropis triphylla form nitrogen-fixing nodules with a combination of bacterial strains?</title>
        <authorList>
            <person name="Safronova V."/>
            <person name="Belimov A."/>
            <person name="Sazanova A."/>
            <person name="Kuznetsova I."/>
            <person name="Popova J."/>
            <person name="Andronov E."/>
            <person name="Verkhozina A."/>
            <person name="Tikhonovich I."/>
        </authorList>
    </citation>
    <scope>NUCLEOTIDE SEQUENCE [LARGE SCALE GENOMIC DNA]</scope>
    <source>
        <strain evidence="6 7">Tri-38</strain>
    </source>
</reference>
<dbReference type="AlphaFoldDB" id="A0A2N9VXA6"/>
<keyword evidence="3 5" id="KW-0547">Nucleotide-binding</keyword>
<dbReference type="InterPro" id="IPR005177">
    <property type="entry name" value="Kinase-pyrophosphorylase"/>
</dbReference>
<dbReference type="RefSeq" id="WP_100001526.1">
    <property type="nucleotide sequence ID" value="NZ_CP017940.1"/>
</dbReference>
<dbReference type="Proteomes" id="UP000232163">
    <property type="component" value="Unassembled WGS sequence"/>
</dbReference>
<evidence type="ECO:0000256" key="2">
    <source>
        <dbReference type="ARBA" id="ARBA00022679"/>
    </source>
</evidence>
<dbReference type="Pfam" id="PF03618">
    <property type="entry name" value="Kinase-PPPase"/>
    <property type="match status" value="1"/>
</dbReference>
<accession>A0A2N9VXA6</accession>
<evidence type="ECO:0000256" key="1">
    <source>
        <dbReference type="ARBA" id="ARBA00022527"/>
    </source>
</evidence>
<keyword evidence="2 5" id="KW-0808">Transferase</keyword>
<sequence>MTKPVNYFHLHMISDATGETLIAAGRAAAAQYAHARAIEHVYPLIRTEKQIKKVLDGIDAEPGIVLYTIIDQRLAAMINDGCAAIGVPCVSVLEPVLSIFQSYLGAPAGRRVGAQHVLNAEYFRRIDALNFTMEHDDGQLPPDIEEADVILIGISRTSKTPTSIYLANRGIKTVNVPIVVGVPIPDVLINSERPLIVGLVASAERISQVRQHRVLGATHGFDADQYLDRANIIEELTYARQICHRHNWPMIDVSRRSIEETAAAVLALRAEGR</sequence>
<protein>
    <recommendedName>
        <fullName evidence="5">Putative pyruvate, phosphate dikinase regulatory protein</fullName>
        <shortName evidence="5">PPDK regulatory protein</shortName>
        <ecNumber evidence="5">2.7.11.32</ecNumber>
        <ecNumber evidence="5">2.7.4.27</ecNumber>
    </recommendedName>
</protein>
<dbReference type="GO" id="GO:0043531">
    <property type="term" value="F:ADP binding"/>
    <property type="evidence" value="ECO:0007669"/>
    <property type="project" value="UniProtKB-UniRule"/>
</dbReference>
<dbReference type="EMBL" id="MZMT01000035">
    <property type="protein sequence ID" value="PIO44124.1"/>
    <property type="molecule type" value="Genomic_DNA"/>
</dbReference>
<dbReference type="EC" id="2.7.4.27" evidence="5"/>
<evidence type="ECO:0000256" key="4">
    <source>
        <dbReference type="ARBA" id="ARBA00022777"/>
    </source>
</evidence>
<evidence type="ECO:0000313" key="7">
    <source>
        <dbReference type="Proteomes" id="UP000232163"/>
    </source>
</evidence>
<dbReference type="GO" id="GO:0005524">
    <property type="term" value="F:ATP binding"/>
    <property type="evidence" value="ECO:0007669"/>
    <property type="project" value="InterPro"/>
</dbReference>
<dbReference type="PANTHER" id="PTHR31756:SF3">
    <property type="entry name" value="PYRUVATE, PHOSPHATE DIKINASE REGULATORY PROTEIN 1, CHLOROPLASTIC"/>
    <property type="match status" value="1"/>
</dbReference>
<comment type="similarity">
    <text evidence="5">Belongs to the pyruvate, phosphate/water dikinase regulatory protein family. PDRP subfamily.</text>
</comment>
<organism evidence="6 7">
    <name type="scientific">Phyllobacterium zundukense</name>
    <dbReference type="NCBI Taxonomy" id="1867719"/>
    <lineage>
        <taxon>Bacteria</taxon>
        <taxon>Pseudomonadati</taxon>
        <taxon>Pseudomonadota</taxon>
        <taxon>Alphaproteobacteria</taxon>
        <taxon>Hyphomicrobiales</taxon>
        <taxon>Phyllobacteriaceae</taxon>
        <taxon>Phyllobacterium</taxon>
    </lineage>
</organism>
<evidence type="ECO:0000256" key="3">
    <source>
        <dbReference type="ARBA" id="ARBA00022741"/>
    </source>
</evidence>
<evidence type="ECO:0000256" key="5">
    <source>
        <dbReference type="HAMAP-Rule" id="MF_00921"/>
    </source>
</evidence>
<evidence type="ECO:0000313" key="6">
    <source>
        <dbReference type="EMBL" id="PIO44124.1"/>
    </source>
</evidence>
<keyword evidence="6" id="KW-0670">Pyruvate</keyword>
<dbReference type="PANTHER" id="PTHR31756">
    <property type="entry name" value="PYRUVATE, PHOSPHATE DIKINASE REGULATORY PROTEIN 1, CHLOROPLASTIC"/>
    <property type="match status" value="1"/>
</dbReference>
<gene>
    <name evidence="6" type="ORF">B5P45_14875</name>
</gene>
<dbReference type="GO" id="GO:0004674">
    <property type="term" value="F:protein serine/threonine kinase activity"/>
    <property type="evidence" value="ECO:0007669"/>
    <property type="project" value="UniProtKB-UniRule"/>
</dbReference>
<keyword evidence="1 5" id="KW-0723">Serine/threonine-protein kinase</keyword>
<keyword evidence="4 5" id="KW-0418">Kinase</keyword>